<feature type="compositionally biased region" description="Low complexity" evidence="1">
    <location>
        <begin position="139"/>
        <end position="153"/>
    </location>
</feature>
<feature type="region of interest" description="Disordered" evidence="1">
    <location>
        <begin position="815"/>
        <end position="850"/>
    </location>
</feature>
<feature type="compositionally biased region" description="Polar residues" evidence="1">
    <location>
        <begin position="221"/>
        <end position="246"/>
    </location>
</feature>
<sequence length="974" mass="104061">MDDLNGLDWSQPAKQPATTPAAFPPFRQSPTSQLSGRSTPLPLASLSAQQSGVGAQQPKPFKAPSKPATPANDSFASLVSSKATASKPAGSGLSLQERQKQLQEEKQRQEEERRRQYDASFGGADSQFWNKVGSGSGKSTPEPSASASATALAIPPPGSNNPFSKQTQTLSQTINKPFAGLDTTAKRPVQSPPAADNDDLFAAFNSAAPVDKSSHFPPPSNGSGRSTPAFSATASRGPTPLPQTSSVNANAFAAADDDDMFGLKQMAQKSTSPAPPPRPPANDDADDILGLLAKPVEEFKKEEPKPAVNKVRQEAARERSSSPMNAHDRAVAELVDMGFSADQSAIALATTDSGLDVQAAVGWILNQAHAQAQAQAKQRTQDPSQERSRQRPGEPEERSRRGNSRPSAREGRGSEPVPAWMRDEDARSRSGQRRQEGQKQEKDVTQVASEIGSTLFKSANSLWKQGRKQVQKAVADFQQEGGDPGVPKWMRDAQAAEAAAAAPRSSRSQPPDAGATDEAMMLEGGGRPTKPTRQTEQRPRHDELPVRPRREQERPDRMASQSPAQRQSTPSHDKRPAARLTRQEVEEQSAQAYVSPARRKKTTPQPPPEVDLFSPEPTSSAPKPRQPAPAQSNNPFLQASSTPKTRTPARTPSPPRPKAPPRRIPPASSSALSTSARDRQKGSEAFKRGDYSAAHVAYTSALGPLPDTHPVTIIVLCNRAVTNIKVGDPKAAIADADAALAIIGLSKGEGEKIASGGAEGDKDMKEFYGKALMRKAEALENMEKWADAHKVWKVAVHDGVGGAVAISGRNRCEKAAANGNNDSTPAPVKRPPVRKPAPKPSAMSDLGGGAPDSEAVKRLKLANAAAEKADDEKFALADQVDAKLIAWKGGKTDNLRALLGSLDNVLWPEAGWKKVGMGDLVMPNKVKINYMKAIAKVHPDKIPQSATTEQRMISASVFATLNEAWDKFKADNNL</sequence>
<name>A0A1Y2LST2_EPING</name>
<feature type="compositionally biased region" description="Polar residues" evidence="1">
    <location>
        <begin position="160"/>
        <end position="175"/>
    </location>
</feature>
<evidence type="ECO:0000259" key="2">
    <source>
        <dbReference type="PROSITE" id="PS50030"/>
    </source>
</evidence>
<dbReference type="InterPro" id="IPR015940">
    <property type="entry name" value="UBA"/>
</dbReference>
<dbReference type="InterPro" id="IPR009060">
    <property type="entry name" value="UBA-like_sf"/>
</dbReference>
<dbReference type="Proteomes" id="UP000193240">
    <property type="component" value="Unassembled WGS sequence"/>
</dbReference>
<dbReference type="EMBL" id="KZ107850">
    <property type="protein sequence ID" value="OSS46860.1"/>
    <property type="molecule type" value="Genomic_DNA"/>
</dbReference>
<dbReference type="Gene3D" id="1.10.8.10">
    <property type="entry name" value="DNA helicase RuvA subunit, C-terminal domain"/>
    <property type="match status" value="1"/>
</dbReference>
<accession>A0A1Y2LST2</accession>
<dbReference type="InParanoid" id="A0A1Y2LST2"/>
<proteinExistence type="predicted"/>
<feature type="compositionally biased region" description="Low complexity" evidence="1">
    <location>
        <begin position="11"/>
        <end position="26"/>
    </location>
</feature>
<feature type="compositionally biased region" description="Basic and acidic residues" evidence="1">
    <location>
        <begin position="421"/>
        <end position="444"/>
    </location>
</feature>
<feature type="compositionally biased region" description="Polar residues" evidence="1">
    <location>
        <begin position="629"/>
        <end position="639"/>
    </location>
</feature>
<keyword evidence="4" id="KW-1185">Reference proteome</keyword>
<feature type="compositionally biased region" description="Basic and acidic residues" evidence="1">
    <location>
        <begin position="676"/>
        <end position="687"/>
    </location>
</feature>
<dbReference type="FunFam" id="1.25.40.10:FF:000354">
    <property type="entry name" value="UBA domain-containing protein 7"/>
    <property type="match status" value="1"/>
</dbReference>
<feature type="compositionally biased region" description="Pro residues" evidence="1">
    <location>
        <begin position="651"/>
        <end position="664"/>
    </location>
</feature>
<feature type="region of interest" description="Disordered" evidence="1">
    <location>
        <begin position="463"/>
        <end position="687"/>
    </location>
</feature>
<dbReference type="GO" id="GO:0072318">
    <property type="term" value="P:clathrin coat disassembly"/>
    <property type="evidence" value="ECO:0007669"/>
    <property type="project" value="TreeGrafter"/>
</dbReference>
<dbReference type="AlphaFoldDB" id="A0A1Y2LST2"/>
<dbReference type="PANTHER" id="PTHR23172:SF19">
    <property type="entry name" value="J DOMAIN-CONTAINING PROTEIN"/>
    <property type="match status" value="1"/>
</dbReference>
<dbReference type="InterPro" id="IPR036869">
    <property type="entry name" value="J_dom_sf"/>
</dbReference>
<feature type="region of interest" description="Disordered" evidence="1">
    <location>
        <begin position="300"/>
        <end position="329"/>
    </location>
</feature>
<evidence type="ECO:0000256" key="1">
    <source>
        <dbReference type="SAM" id="MobiDB-lite"/>
    </source>
</evidence>
<feature type="compositionally biased region" description="Basic and acidic residues" evidence="1">
    <location>
        <begin position="97"/>
        <end position="117"/>
    </location>
</feature>
<dbReference type="FunFam" id="1.10.287.110:FF:000002">
    <property type="entry name" value="putative tyrosine-protein phosphatase auxilin isoform X2"/>
    <property type="match status" value="1"/>
</dbReference>
<feature type="compositionally biased region" description="Basic and acidic residues" evidence="1">
    <location>
        <begin position="384"/>
        <end position="400"/>
    </location>
</feature>
<dbReference type="Gene3D" id="1.10.287.110">
    <property type="entry name" value="DnaJ domain"/>
    <property type="match status" value="1"/>
</dbReference>
<feature type="region of interest" description="Disordered" evidence="1">
    <location>
        <begin position="368"/>
        <end position="446"/>
    </location>
</feature>
<feature type="region of interest" description="Disordered" evidence="1">
    <location>
        <begin position="1"/>
        <end position="246"/>
    </location>
</feature>
<feature type="compositionally biased region" description="Polar residues" evidence="1">
    <location>
        <begin position="28"/>
        <end position="38"/>
    </location>
</feature>
<feature type="compositionally biased region" description="Low complexity" evidence="1">
    <location>
        <begin position="665"/>
        <end position="675"/>
    </location>
</feature>
<evidence type="ECO:0000313" key="4">
    <source>
        <dbReference type="Proteomes" id="UP000193240"/>
    </source>
</evidence>
<dbReference type="GO" id="GO:0031982">
    <property type="term" value="C:vesicle"/>
    <property type="evidence" value="ECO:0007669"/>
    <property type="project" value="TreeGrafter"/>
</dbReference>
<dbReference type="SUPFAM" id="SSF46565">
    <property type="entry name" value="Chaperone J-domain"/>
    <property type="match status" value="1"/>
</dbReference>
<dbReference type="STRING" id="105696.A0A1Y2LST2"/>
<evidence type="ECO:0000313" key="3">
    <source>
        <dbReference type="EMBL" id="OSS46860.1"/>
    </source>
</evidence>
<reference evidence="3 4" key="1">
    <citation type="journal article" date="2017" name="Genome Announc.">
        <title>Genome sequence of the saprophytic ascomycete Epicoccum nigrum ICMP 19927 strain isolated from New Zealand.</title>
        <authorList>
            <person name="Fokin M."/>
            <person name="Fleetwood D."/>
            <person name="Weir B.S."/>
            <person name="Villas-Boas S.G."/>
        </authorList>
    </citation>
    <scope>NUCLEOTIDE SEQUENCE [LARGE SCALE GENOMIC DNA]</scope>
    <source>
        <strain evidence="3 4">ICMP 19927</strain>
    </source>
</reference>
<dbReference type="PANTHER" id="PTHR23172">
    <property type="entry name" value="AUXILIN/CYCLIN G-ASSOCIATED KINASE-RELATED"/>
    <property type="match status" value="1"/>
</dbReference>
<dbReference type="GO" id="GO:0030276">
    <property type="term" value="F:clathrin binding"/>
    <property type="evidence" value="ECO:0007669"/>
    <property type="project" value="TreeGrafter"/>
</dbReference>
<dbReference type="Pfam" id="PF22562">
    <property type="entry name" value="UBA_7"/>
    <property type="match status" value="1"/>
</dbReference>
<dbReference type="InterPro" id="IPR011990">
    <property type="entry name" value="TPR-like_helical_dom_sf"/>
</dbReference>
<feature type="compositionally biased region" description="Low complexity" evidence="1">
    <location>
        <begin position="368"/>
        <end position="378"/>
    </location>
</feature>
<feature type="compositionally biased region" description="Low complexity" evidence="1">
    <location>
        <begin position="492"/>
        <end position="513"/>
    </location>
</feature>
<organism evidence="3 4">
    <name type="scientific">Epicoccum nigrum</name>
    <name type="common">Soil fungus</name>
    <name type="synonym">Epicoccum purpurascens</name>
    <dbReference type="NCBI Taxonomy" id="105696"/>
    <lineage>
        <taxon>Eukaryota</taxon>
        <taxon>Fungi</taxon>
        <taxon>Dikarya</taxon>
        <taxon>Ascomycota</taxon>
        <taxon>Pezizomycotina</taxon>
        <taxon>Dothideomycetes</taxon>
        <taxon>Pleosporomycetidae</taxon>
        <taxon>Pleosporales</taxon>
        <taxon>Pleosporineae</taxon>
        <taxon>Didymellaceae</taxon>
        <taxon>Epicoccum</taxon>
    </lineage>
</organism>
<feature type="region of interest" description="Disordered" evidence="1">
    <location>
        <begin position="261"/>
        <end position="288"/>
    </location>
</feature>
<feature type="compositionally biased region" description="Low complexity" evidence="1">
    <location>
        <begin position="640"/>
        <end position="650"/>
    </location>
</feature>
<dbReference type="OMA" id="MLPDKHP"/>
<feature type="compositionally biased region" description="Polar residues" evidence="1">
    <location>
        <begin position="559"/>
        <end position="570"/>
    </location>
</feature>
<dbReference type="PROSITE" id="PS50030">
    <property type="entry name" value="UBA"/>
    <property type="match status" value="1"/>
</dbReference>
<dbReference type="GO" id="GO:0072583">
    <property type="term" value="P:clathrin-dependent endocytosis"/>
    <property type="evidence" value="ECO:0007669"/>
    <property type="project" value="TreeGrafter"/>
</dbReference>
<dbReference type="Gene3D" id="1.25.40.10">
    <property type="entry name" value="Tetratricopeptide repeat domain"/>
    <property type="match status" value="1"/>
</dbReference>
<dbReference type="SUPFAM" id="SSF46934">
    <property type="entry name" value="UBA-like"/>
    <property type="match status" value="1"/>
</dbReference>
<protein>
    <recommendedName>
        <fullName evidence="2">UBA domain-containing protein</fullName>
    </recommendedName>
</protein>
<feature type="compositionally biased region" description="Basic and acidic residues" evidence="1">
    <location>
        <begin position="571"/>
        <end position="585"/>
    </location>
</feature>
<dbReference type="SUPFAM" id="SSF48452">
    <property type="entry name" value="TPR-like"/>
    <property type="match status" value="1"/>
</dbReference>
<feature type="compositionally biased region" description="Basic and acidic residues" evidence="1">
    <location>
        <begin position="533"/>
        <end position="557"/>
    </location>
</feature>
<feature type="compositionally biased region" description="Polar residues" evidence="1">
    <location>
        <begin position="71"/>
        <end position="84"/>
    </location>
</feature>
<dbReference type="GO" id="GO:0005737">
    <property type="term" value="C:cytoplasm"/>
    <property type="evidence" value="ECO:0007669"/>
    <property type="project" value="TreeGrafter"/>
</dbReference>
<feature type="domain" description="UBA" evidence="2">
    <location>
        <begin position="325"/>
        <end position="367"/>
    </location>
</feature>
<gene>
    <name evidence="3" type="ORF">B5807_09065</name>
</gene>